<dbReference type="PANTHER" id="PTHR10037:SF62">
    <property type="entry name" value="SODIUM CHANNEL PROTEIN 60E"/>
    <property type="match status" value="1"/>
</dbReference>
<organism evidence="7 8">
    <name type="scientific">Streptosporangium nondiastaticum</name>
    <dbReference type="NCBI Taxonomy" id="35764"/>
    <lineage>
        <taxon>Bacteria</taxon>
        <taxon>Bacillati</taxon>
        <taxon>Actinomycetota</taxon>
        <taxon>Actinomycetes</taxon>
        <taxon>Streptosporangiales</taxon>
        <taxon>Streptosporangiaceae</taxon>
        <taxon>Streptosporangium</taxon>
    </lineage>
</organism>
<evidence type="ECO:0000256" key="5">
    <source>
        <dbReference type="SAM" id="Phobius"/>
    </source>
</evidence>
<gene>
    <name evidence="7" type="ORF">B7P34_01390</name>
</gene>
<dbReference type="EMBL" id="PXWG01000001">
    <property type="protein sequence ID" value="PSJ30681.1"/>
    <property type="molecule type" value="Genomic_DNA"/>
</dbReference>
<dbReference type="GO" id="GO:0005248">
    <property type="term" value="F:voltage-gated sodium channel activity"/>
    <property type="evidence" value="ECO:0007669"/>
    <property type="project" value="TreeGrafter"/>
</dbReference>
<feature type="transmembrane region" description="Helical" evidence="5">
    <location>
        <begin position="213"/>
        <end position="236"/>
    </location>
</feature>
<sequence>MADVAAVEAPKGRRALARRCRRITDSGWFSGTVFAVILANAGVLGLETYAGVAARWHDQLSVIEHGFLTVFAAEITLRALAHADRPGEFFRDPWNLFDLAVVVLAVLPITRENATALRLMRLARVLRAARFLPQLRIIIVAVGKSLPGTISFLVVGTLLLYVYAMVGWVFFADDDPEHYGSIGRAALTLFLLMTLDGLGDAVRAGLEISRWSIVYFASYVLLASFVLVNLLIGVVIKSLDEAHRSEASRELSTATAPRDDATLLLERIAAARAALDDLEEGLAAHECDTHRSAKAARSEAAPRHA</sequence>
<keyword evidence="7" id="KW-0406">Ion transport</keyword>
<dbReference type="Gene3D" id="1.20.120.350">
    <property type="entry name" value="Voltage-gated potassium channels. Chain C"/>
    <property type="match status" value="1"/>
</dbReference>
<feature type="transmembrane region" description="Helical" evidence="5">
    <location>
        <begin position="149"/>
        <end position="170"/>
    </location>
</feature>
<keyword evidence="2 5" id="KW-0812">Transmembrane</keyword>
<evidence type="ECO:0000256" key="3">
    <source>
        <dbReference type="ARBA" id="ARBA00022989"/>
    </source>
</evidence>
<comment type="caution">
    <text evidence="7">The sequence shown here is derived from an EMBL/GenBank/DDBJ whole genome shotgun (WGS) entry which is preliminary data.</text>
</comment>
<keyword evidence="7" id="KW-0813">Transport</keyword>
<dbReference type="Proteomes" id="UP000242427">
    <property type="component" value="Unassembled WGS sequence"/>
</dbReference>
<dbReference type="Gene3D" id="1.10.287.70">
    <property type="match status" value="1"/>
</dbReference>
<evidence type="ECO:0000259" key="6">
    <source>
        <dbReference type="Pfam" id="PF00520"/>
    </source>
</evidence>
<feature type="domain" description="Ion transport" evidence="6">
    <location>
        <begin position="28"/>
        <end position="245"/>
    </location>
</feature>
<feature type="transmembrane region" description="Helical" evidence="5">
    <location>
        <begin position="182"/>
        <end position="201"/>
    </location>
</feature>
<keyword evidence="8" id="KW-1185">Reference proteome</keyword>
<proteinExistence type="predicted"/>
<accession>A0A9X7JVU5</accession>
<keyword evidence="7" id="KW-0407">Ion channel</keyword>
<evidence type="ECO:0000256" key="4">
    <source>
        <dbReference type="ARBA" id="ARBA00023136"/>
    </source>
</evidence>
<comment type="subcellular location">
    <subcellularLocation>
        <location evidence="1">Membrane</location>
        <topology evidence="1">Multi-pass membrane protein</topology>
    </subcellularLocation>
</comment>
<evidence type="ECO:0000256" key="1">
    <source>
        <dbReference type="ARBA" id="ARBA00004141"/>
    </source>
</evidence>
<dbReference type="AlphaFoldDB" id="A0A9X7JVU5"/>
<dbReference type="OrthoDB" id="5297065at2"/>
<dbReference type="InterPro" id="IPR027359">
    <property type="entry name" value="Volt_channel_dom_sf"/>
</dbReference>
<dbReference type="SUPFAM" id="SSF81324">
    <property type="entry name" value="Voltage-gated potassium channels"/>
    <property type="match status" value="1"/>
</dbReference>
<dbReference type="Pfam" id="PF00520">
    <property type="entry name" value="Ion_trans"/>
    <property type="match status" value="1"/>
</dbReference>
<dbReference type="InterPro" id="IPR005821">
    <property type="entry name" value="Ion_trans_dom"/>
</dbReference>
<name>A0A9X7JVU5_9ACTN</name>
<dbReference type="PANTHER" id="PTHR10037">
    <property type="entry name" value="VOLTAGE-GATED CATION CHANNEL CALCIUM AND SODIUM"/>
    <property type="match status" value="1"/>
</dbReference>
<dbReference type="RefSeq" id="WP_106673876.1">
    <property type="nucleotide sequence ID" value="NZ_PXWG01000001.1"/>
</dbReference>
<evidence type="ECO:0000256" key="2">
    <source>
        <dbReference type="ARBA" id="ARBA00022692"/>
    </source>
</evidence>
<feature type="transmembrane region" description="Helical" evidence="5">
    <location>
        <begin position="28"/>
        <end position="50"/>
    </location>
</feature>
<evidence type="ECO:0000313" key="7">
    <source>
        <dbReference type="EMBL" id="PSJ30681.1"/>
    </source>
</evidence>
<protein>
    <submittedName>
        <fullName evidence="7">Voltage-gated sodium channel</fullName>
    </submittedName>
</protein>
<dbReference type="InterPro" id="IPR043203">
    <property type="entry name" value="VGCC_Ca_Na"/>
</dbReference>
<keyword evidence="3 5" id="KW-1133">Transmembrane helix</keyword>
<reference evidence="7 8" key="1">
    <citation type="submission" date="2018-03" db="EMBL/GenBank/DDBJ databases">
        <title>Chitinolytic properties of Streptosporangium nondiastaticum TBG75A20.</title>
        <authorList>
            <person name="Gayathri V."/>
            <person name="Shiburaj S."/>
        </authorList>
    </citation>
    <scope>NUCLEOTIDE SEQUENCE [LARGE SCALE GENOMIC DNA]</scope>
    <source>
        <strain evidence="7 8">TBG75A20</strain>
    </source>
</reference>
<evidence type="ECO:0000313" key="8">
    <source>
        <dbReference type="Proteomes" id="UP000242427"/>
    </source>
</evidence>
<keyword evidence="4 5" id="KW-0472">Membrane</keyword>
<dbReference type="GO" id="GO:0001518">
    <property type="term" value="C:voltage-gated sodium channel complex"/>
    <property type="evidence" value="ECO:0007669"/>
    <property type="project" value="TreeGrafter"/>
</dbReference>